<dbReference type="InterPro" id="IPR005119">
    <property type="entry name" value="LysR_subst-bd"/>
</dbReference>
<dbReference type="GO" id="GO:0006351">
    <property type="term" value="P:DNA-templated transcription"/>
    <property type="evidence" value="ECO:0007669"/>
    <property type="project" value="TreeGrafter"/>
</dbReference>
<dbReference type="CDD" id="cd08422">
    <property type="entry name" value="PBP2_CrgA_like"/>
    <property type="match status" value="1"/>
</dbReference>
<dbReference type="PANTHER" id="PTHR30537:SF5">
    <property type="entry name" value="HTH-TYPE TRANSCRIPTIONAL ACTIVATOR TTDR-RELATED"/>
    <property type="match status" value="1"/>
</dbReference>
<organism evidence="6 7">
    <name type="scientific">Ferrimonas sediminum</name>
    <dbReference type="NCBI Taxonomy" id="718193"/>
    <lineage>
        <taxon>Bacteria</taxon>
        <taxon>Pseudomonadati</taxon>
        <taxon>Pseudomonadota</taxon>
        <taxon>Gammaproteobacteria</taxon>
        <taxon>Alteromonadales</taxon>
        <taxon>Ferrimonadaceae</taxon>
        <taxon>Ferrimonas</taxon>
    </lineage>
</organism>
<keyword evidence="7" id="KW-1185">Reference proteome</keyword>
<dbReference type="RefSeq" id="WP_090363402.1">
    <property type="nucleotide sequence ID" value="NZ_FNEM01000003.1"/>
</dbReference>
<dbReference type="SUPFAM" id="SSF46785">
    <property type="entry name" value="Winged helix' DNA-binding domain"/>
    <property type="match status" value="1"/>
</dbReference>
<keyword evidence="4" id="KW-0804">Transcription</keyword>
<dbReference type="PANTHER" id="PTHR30537">
    <property type="entry name" value="HTH-TYPE TRANSCRIPTIONAL REGULATOR"/>
    <property type="match status" value="1"/>
</dbReference>
<dbReference type="OrthoDB" id="9786526at2"/>
<dbReference type="InterPro" id="IPR036390">
    <property type="entry name" value="WH_DNA-bd_sf"/>
</dbReference>
<dbReference type="GO" id="GO:0043565">
    <property type="term" value="F:sequence-specific DNA binding"/>
    <property type="evidence" value="ECO:0007669"/>
    <property type="project" value="TreeGrafter"/>
</dbReference>
<evidence type="ECO:0000256" key="1">
    <source>
        <dbReference type="ARBA" id="ARBA00009437"/>
    </source>
</evidence>
<gene>
    <name evidence="6" type="ORF">SAMN04488540_103305</name>
</gene>
<dbReference type="SUPFAM" id="SSF53850">
    <property type="entry name" value="Periplasmic binding protein-like II"/>
    <property type="match status" value="1"/>
</dbReference>
<dbReference type="FunFam" id="1.10.10.10:FF:000001">
    <property type="entry name" value="LysR family transcriptional regulator"/>
    <property type="match status" value="1"/>
</dbReference>
<dbReference type="Pfam" id="PF03466">
    <property type="entry name" value="LysR_substrate"/>
    <property type="match status" value="1"/>
</dbReference>
<protein>
    <submittedName>
        <fullName evidence="6">DNA-binding transcriptional regulator, LysR family</fullName>
    </submittedName>
</protein>
<name>A0A1G8P3F7_9GAMM</name>
<dbReference type="InterPro" id="IPR000847">
    <property type="entry name" value="LysR_HTH_N"/>
</dbReference>
<feature type="domain" description="HTH lysR-type" evidence="5">
    <location>
        <begin position="1"/>
        <end position="58"/>
    </location>
</feature>
<dbReference type="Gene3D" id="3.40.190.290">
    <property type="match status" value="1"/>
</dbReference>
<reference evidence="7" key="1">
    <citation type="submission" date="2016-10" db="EMBL/GenBank/DDBJ databases">
        <authorList>
            <person name="Varghese N."/>
            <person name="Submissions S."/>
        </authorList>
    </citation>
    <scope>NUCLEOTIDE SEQUENCE [LARGE SCALE GENOMIC DNA]</scope>
    <source>
        <strain evidence="7">DSM 23317</strain>
    </source>
</reference>
<dbReference type="GO" id="GO:0003700">
    <property type="term" value="F:DNA-binding transcription factor activity"/>
    <property type="evidence" value="ECO:0007669"/>
    <property type="project" value="InterPro"/>
</dbReference>
<proteinExistence type="inferred from homology"/>
<accession>A0A1G8P3F7</accession>
<evidence type="ECO:0000256" key="4">
    <source>
        <dbReference type="ARBA" id="ARBA00023163"/>
    </source>
</evidence>
<dbReference type="Gene3D" id="1.10.10.10">
    <property type="entry name" value="Winged helix-like DNA-binding domain superfamily/Winged helix DNA-binding domain"/>
    <property type="match status" value="1"/>
</dbReference>
<evidence type="ECO:0000256" key="2">
    <source>
        <dbReference type="ARBA" id="ARBA00023015"/>
    </source>
</evidence>
<dbReference type="AlphaFoldDB" id="A0A1G8P3F7"/>
<dbReference type="PROSITE" id="PS50931">
    <property type="entry name" value="HTH_LYSR"/>
    <property type="match status" value="1"/>
</dbReference>
<keyword evidence="3 6" id="KW-0238">DNA-binding</keyword>
<dbReference type="Pfam" id="PF00126">
    <property type="entry name" value="HTH_1"/>
    <property type="match status" value="1"/>
</dbReference>
<evidence type="ECO:0000259" key="5">
    <source>
        <dbReference type="PROSITE" id="PS50931"/>
    </source>
</evidence>
<comment type="similarity">
    <text evidence="1">Belongs to the LysR transcriptional regulatory family.</text>
</comment>
<evidence type="ECO:0000256" key="3">
    <source>
        <dbReference type="ARBA" id="ARBA00023125"/>
    </source>
</evidence>
<dbReference type="InterPro" id="IPR036388">
    <property type="entry name" value="WH-like_DNA-bd_sf"/>
</dbReference>
<sequence>MNTDDLALFIAVIEYGSQSEAARVLGIPVSKVCRRIALLEEKLGSRLLERTTRSLALTEAGEALVERANVILAEVDTLELTVGRLQDEPEGDVVIAAPIDFVNKLMVPSLRQFHDQYPKLKLKFISYQSRQNPMDIQADITVFISQFSPPDSSLVGRKLASFQRGFLASPEFIAAHPQLTHPRQLVDYPCLMSPKGVKPGNLWMWNDGSSNHCIEVDGPIESENNGLCISAAVEGMGVVWAPLVMCMEEMRSGRLLPLFDGQYCCEVNTWGLYSYRRFLSHKVTLALDFVHREYERLQRQIEQMVDQGIVAEGQGKRTPPES</sequence>
<keyword evidence="2" id="KW-0805">Transcription regulation</keyword>
<dbReference type="EMBL" id="FNEM01000003">
    <property type="protein sequence ID" value="SDI86370.1"/>
    <property type="molecule type" value="Genomic_DNA"/>
</dbReference>
<evidence type="ECO:0000313" key="7">
    <source>
        <dbReference type="Proteomes" id="UP000199527"/>
    </source>
</evidence>
<dbReference type="Proteomes" id="UP000199527">
    <property type="component" value="Unassembled WGS sequence"/>
</dbReference>
<evidence type="ECO:0000313" key="6">
    <source>
        <dbReference type="EMBL" id="SDI86370.1"/>
    </source>
</evidence>
<dbReference type="InterPro" id="IPR058163">
    <property type="entry name" value="LysR-type_TF_proteobact-type"/>
</dbReference>